<evidence type="ECO:0000256" key="7">
    <source>
        <dbReference type="ARBA" id="ARBA00022982"/>
    </source>
</evidence>
<feature type="transmembrane region" description="Helical" evidence="11">
    <location>
        <begin position="25"/>
        <end position="50"/>
    </location>
</feature>
<dbReference type="SMART" id="SM00665">
    <property type="entry name" value="B561"/>
    <property type="match status" value="1"/>
</dbReference>
<keyword evidence="9" id="KW-0408">Iron</keyword>
<dbReference type="Pfam" id="PF03188">
    <property type="entry name" value="Cytochrom_B561"/>
    <property type="match status" value="1"/>
</dbReference>
<evidence type="ECO:0000259" key="12">
    <source>
        <dbReference type="PROSITE" id="PS50939"/>
    </source>
</evidence>
<feature type="domain" description="Cytochrome b561" evidence="12">
    <location>
        <begin position="32"/>
        <end position="241"/>
    </location>
</feature>
<dbReference type="PANTHER" id="PTHR10106:SF24">
    <property type="entry name" value="NO EXTENDED MEMORY, ISOFORM A"/>
    <property type="match status" value="1"/>
</dbReference>
<evidence type="ECO:0000256" key="4">
    <source>
        <dbReference type="ARBA" id="ARBA00022617"/>
    </source>
</evidence>
<evidence type="ECO:0000256" key="8">
    <source>
        <dbReference type="ARBA" id="ARBA00022989"/>
    </source>
</evidence>
<feature type="transmembrane region" description="Helical" evidence="11">
    <location>
        <begin position="100"/>
        <end position="120"/>
    </location>
</feature>
<feature type="transmembrane region" description="Helical" evidence="11">
    <location>
        <begin position="176"/>
        <end position="200"/>
    </location>
</feature>
<evidence type="ECO:0000256" key="6">
    <source>
        <dbReference type="ARBA" id="ARBA00022723"/>
    </source>
</evidence>
<keyword evidence="4" id="KW-0349">Heme</keyword>
<evidence type="ECO:0000256" key="9">
    <source>
        <dbReference type="ARBA" id="ARBA00023004"/>
    </source>
</evidence>
<comment type="caution">
    <text evidence="13">The sequence shown here is derived from an EMBL/GenBank/DDBJ whole genome shotgun (WGS) entry which is preliminary data.</text>
</comment>
<reference evidence="13 14" key="1">
    <citation type="journal article" date="2023" name="Nucleic Acids Res.">
        <title>The hologenome of Daphnia magna reveals possible DNA methylation and microbiome-mediated evolution of the host genome.</title>
        <authorList>
            <person name="Chaturvedi A."/>
            <person name="Li X."/>
            <person name="Dhandapani V."/>
            <person name="Marshall H."/>
            <person name="Kissane S."/>
            <person name="Cuenca-Cambronero M."/>
            <person name="Asole G."/>
            <person name="Calvet F."/>
            <person name="Ruiz-Romero M."/>
            <person name="Marangio P."/>
            <person name="Guigo R."/>
            <person name="Rago D."/>
            <person name="Mirbahai L."/>
            <person name="Eastwood N."/>
            <person name="Colbourne J.K."/>
            <person name="Zhou J."/>
            <person name="Mallon E."/>
            <person name="Orsini L."/>
        </authorList>
    </citation>
    <scope>NUCLEOTIDE SEQUENCE [LARGE SCALE GENOMIC DNA]</scope>
    <source>
        <strain evidence="13">LRV0_1</strain>
    </source>
</reference>
<sequence>MARSGKVETVSISDGGSSSPPNWCFFGWLLALTQLLLHGALGLVLFWVIYYLDGFGWRDNPKLLFNYHPVLMVGGFVYLSGNALLSYRSFGCCRHIYKKLFHTVFHILAVPAIVMGFLTVWDSRNLTVPPIANFWSLHSWMGLTTMGLFAIQLVVGFFSFLILLCCEARTAALRAALVPVHATFGLITFLMAIATCLTGITEKAINNLGAKYRDLGDAAIVINVLAVTLLALMILMPVLLLFDKFRSRRVQVVAVHGL</sequence>
<dbReference type="PANTHER" id="PTHR10106">
    <property type="entry name" value="CYTOCHROME B561-RELATED"/>
    <property type="match status" value="1"/>
</dbReference>
<comment type="cofactor">
    <cofactor evidence="1">
        <name>heme b</name>
        <dbReference type="ChEBI" id="CHEBI:60344"/>
    </cofactor>
</comment>
<dbReference type="Proteomes" id="UP001234178">
    <property type="component" value="Unassembled WGS sequence"/>
</dbReference>
<comment type="subcellular location">
    <subcellularLocation>
        <location evidence="2">Membrane</location>
        <topology evidence="2">Multi-pass membrane protein</topology>
    </subcellularLocation>
</comment>
<keyword evidence="3" id="KW-0813">Transport</keyword>
<dbReference type="InterPro" id="IPR043205">
    <property type="entry name" value="CYB561/CYBRD1-like"/>
</dbReference>
<dbReference type="PROSITE" id="PS50939">
    <property type="entry name" value="CYTOCHROME_B561"/>
    <property type="match status" value="1"/>
</dbReference>
<dbReference type="InterPro" id="IPR006593">
    <property type="entry name" value="Cyt_b561/ferric_Rdtase_TM"/>
</dbReference>
<evidence type="ECO:0000313" key="14">
    <source>
        <dbReference type="Proteomes" id="UP001234178"/>
    </source>
</evidence>
<keyword evidence="6" id="KW-0479">Metal-binding</keyword>
<evidence type="ECO:0000256" key="1">
    <source>
        <dbReference type="ARBA" id="ARBA00001970"/>
    </source>
</evidence>
<evidence type="ECO:0000256" key="3">
    <source>
        <dbReference type="ARBA" id="ARBA00022448"/>
    </source>
</evidence>
<evidence type="ECO:0000256" key="10">
    <source>
        <dbReference type="ARBA" id="ARBA00023136"/>
    </source>
</evidence>
<gene>
    <name evidence="13" type="ORF">OUZ56_024878</name>
</gene>
<proteinExistence type="predicted"/>
<feature type="transmembrane region" description="Helical" evidence="11">
    <location>
        <begin position="140"/>
        <end position="164"/>
    </location>
</feature>
<feature type="transmembrane region" description="Helical" evidence="11">
    <location>
        <begin position="220"/>
        <end position="242"/>
    </location>
</feature>
<evidence type="ECO:0000256" key="2">
    <source>
        <dbReference type="ARBA" id="ARBA00004141"/>
    </source>
</evidence>
<evidence type="ECO:0000256" key="5">
    <source>
        <dbReference type="ARBA" id="ARBA00022692"/>
    </source>
</evidence>
<name>A0ABQ9ZJA5_9CRUS</name>
<keyword evidence="14" id="KW-1185">Reference proteome</keyword>
<organism evidence="13 14">
    <name type="scientific">Daphnia magna</name>
    <dbReference type="NCBI Taxonomy" id="35525"/>
    <lineage>
        <taxon>Eukaryota</taxon>
        <taxon>Metazoa</taxon>
        <taxon>Ecdysozoa</taxon>
        <taxon>Arthropoda</taxon>
        <taxon>Crustacea</taxon>
        <taxon>Branchiopoda</taxon>
        <taxon>Diplostraca</taxon>
        <taxon>Cladocera</taxon>
        <taxon>Anomopoda</taxon>
        <taxon>Daphniidae</taxon>
        <taxon>Daphnia</taxon>
    </lineage>
</organism>
<accession>A0ABQ9ZJA5</accession>
<evidence type="ECO:0000256" key="11">
    <source>
        <dbReference type="SAM" id="Phobius"/>
    </source>
</evidence>
<keyword evidence="7" id="KW-0249">Electron transport</keyword>
<keyword evidence="5 11" id="KW-0812">Transmembrane</keyword>
<feature type="transmembrane region" description="Helical" evidence="11">
    <location>
        <begin position="70"/>
        <end position="88"/>
    </location>
</feature>
<keyword evidence="8 11" id="KW-1133">Transmembrane helix</keyword>
<keyword evidence="10 11" id="KW-0472">Membrane</keyword>
<dbReference type="Gene3D" id="1.20.120.1770">
    <property type="match status" value="1"/>
</dbReference>
<protein>
    <recommendedName>
        <fullName evidence="12">Cytochrome b561 domain-containing protein</fullName>
    </recommendedName>
</protein>
<evidence type="ECO:0000313" key="13">
    <source>
        <dbReference type="EMBL" id="KAK4012640.1"/>
    </source>
</evidence>
<dbReference type="EMBL" id="JAOYFB010000004">
    <property type="protein sequence ID" value="KAK4012640.1"/>
    <property type="molecule type" value="Genomic_DNA"/>
</dbReference>